<dbReference type="CDD" id="cd01644">
    <property type="entry name" value="RT_pepA17"/>
    <property type="match status" value="1"/>
</dbReference>
<feature type="domain" description="DUF5641" evidence="2">
    <location>
        <begin position="1669"/>
        <end position="1762"/>
    </location>
</feature>
<dbReference type="InterPro" id="IPR012337">
    <property type="entry name" value="RNaseH-like_sf"/>
</dbReference>
<proteinExistence type="predicted"/>
<dbReference type="GeneID" id="134288606"/>
<dbReference type="SUPFAM" id="SSF56672">
    <property type="entry name" value="DNA/RNA polymerases"/>
    <property type="match status" value="1"/>
</dbReference>
<dbReference type="Pfam" id="PF03564">
    <property type="entry name" value="DUF1759"/>
    <property type="match status" value="1"/>
</dbReference>
<reference evidence="4" key="1">
    <citation type="journal article" date="2015" name="Proc. Natl. Acad. Sci. U.S.A.">
        <title>Genome sequence of the Asian Tiger mosquito, Aedes albopictus, reveals insights into its biology, genetics, and evolution.</title>
        <authorList>
            <person name="Chen X.G."/>
            <person name="Jiang X."/>
            <person name="Gu J."/>
            <person name="Xu M."/>
            <person name="Wu Y."/>
            <person name="Deng Y."/>
            <person name="Zhang C."/>
            <person name="Bonizzoni M."/>
            <person name="Dermauw W."/>
            <person name="Vontas J."/>
            <person name="Armbruster P."/>
            <person name="Huang X."/>
            <person name="Yang Y."/>
            <person name="Zhang H."/>
            <person name="He W."/>
            <person name="Peng H."/>
            <person name="Liu Y."/>
            <person name="Wu K."/>
            <person name="Chen J."/>
            <person name="Lirakis M."/>
            <person name="Topalis P."/>
            <person name="Van Leeuwen T."/>
            <person name="Hall A.B."/>
            <person name="Jiang X."/>
            <person name="Thorpe C."/>
            <person name="Mueller R.L."/>
            <person name="Sun C."/>
            <person name="Waterhouse R.M."/>
            <person name="Yan G."/>
            <person name="Tu Z.J."/>
            <person name="Fang X."/>
            <person name="James A.A."/>
        </authorList>
    </citation>
    <scope>NUCLEOTIDE SEQUENCE [LARGE SCALE GENOMIC DNA]</scope>
    <source>
        <strain evidence="4">Foshan</strain>
    </source>
</reference>
<evidence type="ECO:0000259" key="2">
    <source>
        <dbReference type="Pfam" id="PF18701"/>
    </source>
</evidence>
<feature type="domain" description="Integrase zinc-binding" evidence="1">
    <location>
        <begin position="1448"/>
        <end position="1500"/>
    </location>
</feature>
<evidence type="ECO:0000313" key="3">
    <source>
        <dbReference type="EnsemblMetazoa" id="AALFPA23_024945.P37182"/>
    </source>
</evidence>
<dbReference type="PANTHER" id="PTHR47331:SF1">
    <property type="entry name" value="GAG-LIKE PROTEIN"/>
    <property type="match status" value="1"/>
</dbReference>
<dbReference type="Pfam" id="PF17921">
    <property type="entry name" value="Integrase_H2C2"/>
    <property type="match status" value="1"/>
</dbReference>
<dbReference type="InterPro" id="IPR036397">
    <property type="entry name" value="RNaseH_sf"/>
</dbReference>
<evidence type="ECO:0000313" key="4">
    <source>
        <dbReference type="Proteomes" id="UP000069940"/>
    </source>
</evidence>
<sequence>MFLRSGKVKKVLFPSSPFLTPTGDLSVVRSVREQKDEAENRLKEKKMAESVQALEQCCSAARSKVERIRSAILNADQDPEKFTHHGLKLYMKTVDAAYEEYNNFQNRIYLADPLRREEFEPKFIEFEELYEFVRVALSEMIQHYVDIEKAIADEAALDREKQLLAMKFSGNAVAVGERGGNSGVQESIVPYRMPPSLLLQQTPLPTFDGRYEHWHKFKARFCDIVDRCTQDSPATKLHYLDKALVGEAKGAIDEQTLNDNNYDGAWRILVERYENLPMVIHGHVTRLLNMKPMAKESSAELRTLIDDCTKRVESLEFHKLKMDKMSEAIVITLLASKLDPSTRRSWEASVEHGKLPVYKDTIAFLRKHSHVLERCEQNVTTVKNKVVSIRSQPSTVTSKTHTVTVSKANDGCPLCGSAHPVDTCGAFKRMNVDERYTKAKQLGLCFSCLHRGHRTAACKHSKTCPSCTKKHHALMHPEEKKPVAAESPQPPAAVQENSNQPMTAAKCTFPVVQTKQVLLATAVVMAYDSNGEAHKCRVLLDSGAMANFMSTRMAELLRLRKESANVPIDGVNGMKTIVKHKVSAKMVSRTTGFESSLDYLVVPRVTGALPATKIDPHSWQIPESVQLADPNFYEPGRIDMLVGAELFFDVLQEGKIKLSPNLPLLQESQLGWLVSGPVADTAPIGTVKVCQTGTSEAADEQLCQLIRRFWTIDELGGDTSPDPDDKCELSFQETHSRNKDGLYVVMLPFRENVGELGESRKQAMRRFVALESRLERQPELKQAYAEFINEYLALGHCRVVTSAECEKNDFAHYLPHHCVIKPDSSTTKLRVVFDASAKSSTDLSLNDVMEIGPTVQDSLFNVILRFRLHKYVFTADIPKMYRQVMVHESHRKYQRILWRENKDQTVKELELNTVTYGTAAAPFLATRSIVQLAKDEQEDFPEASEAVVKCFYVDDVMTGADTLSGARQLQKNLISLLARGGFQLHKWCANDEALLEDIPIDAREKQLNFEDSDINGVIKTLGVLWHPSSDDFLFHVKPIGEGSEIPTKRMVLSDMSKLFDPHGLLAPIILIAKLVMQQLWQQNVEWDGAIPKEQLRTWNRFRSELSSLNSLRINRRITVDDAVTVELHGFADASKVAYGCCIYLRSVKSDGVAEMRLICGKSRVAPMKEIQRDIKLDATPDEMTIPRLELCAALLLAEQVEKVRETLALTTAKVVLWSDSKIVLNWLKQMKTNTPVFVQNRVVKIRKLFASHMWHYISTQHNPADLVSRGVFPEDLMRCEEWWSGPSVIPVVAENEGEPVESEDYSHQIVAAVVPERTAALKKQLDPYDVILKYSSYRKLQRIFGYVTRFIHNCRSKQDTTKRRTGVLNSEDHNEAQKAMVTIVQQVVYKDEIGCIHTKQSVKGKLRNLNPIYDDDERLLRVGGRIRNSDLPKDQKHPMILPENNHFTEVLVEALHREHLHVGLSGLLAVVRQKFWPVNAKRTIHRILKRCVICFRTNPRDVQQYMGDLPSCRVTAAQPFARTGIDYAGPFFIKVGRMKAKVKVYVSLFVCMTTKSIHLELVNEFCQPRGIKWSFNPPKAPHQGGIWEANVKCMKSHLCKTLNESYLTYEELNTLLIQIEGILNSRPLVQLTDDPFDYEALSPGHFLVGRELTAVAEPLYGDLKESSLSRYQLVQKRMQHFWQRWSNEYVTGLQKRNKWNKDPMKLRNGLLVIMKEDNMPPKTWKLGRIVETHPGKDGVVRVVTIRTSNSIYKRPTTQIAVLPIDDCTDQAESKE</sequence>
<dbReference type="PANTHER" id="PTHR47331">
    <property type="entry name" value="PHD-TYPE DOMAIN-CONTAINING PROTEIN"/>
    <property type="match status" value="1"/>
</dbReference>
<evidence type="ECO:0000259" key="1">
    <source>
        <dbReference type="Pfam" id="PF17921"/>
    </source>
</evidence>
<protein>
    <recommendedName>
        <fullName evidence="5">Bel12 ag transposon polyprotein</fullName>
    </recommendedName>
</protein>
<dbReference type="Pfam" id="PF05380">
    <property type="entry name" value="Peptidase_A17"/>
    <property type="match status" value="1"/>
</dbReference>
<keyword evidence="4" id="KW-1185">Reference proteome</keyword>
<dbReference type="Gene3D" id="3.30.70.270">
    <property type="match status" value="1"/>
</dbReference>
<dbReference type="SUPFAM" id="SSF53098">
    <property type="entry name" value="Ribonuclease H-like"/>
    <property type="match status" value="1"/>
</dbReference>
<dbReference type="InterPro" id="IPR008042">
    <property type="entry name" value="Retrotrans_Pao"/>
</dbReference>
<accession>A0ABM2A6J1</accession>
<evidence type="ECO:0008006" key="5">
    <source>
        <dbReference type="Google" id="ProtNLM"/>
    </source>
</evidence>
<dbReference type="Gene3D" id="3.10.10.10">
    <property type="entry name" value="HIV Type 1 Reverse Transcriptase, subunit A, domain 1"/>
    <property type="match status" value="1"/>
</dbReference>
<reference evidence="3" key="2">
    <citation type="submission" date="2025-05" db="UniProtKB">
        <authorList>
            <consortium name="EnsemblMetazoa"/>
        </authorList>
    </citation>
    <scope>IDENTIFICATION</scope>
    <source>
        <strain evidence="3">Foshan</strain>
    </source>
</reference>
<dbReference type="InterPro" id="IPR043128">
    <property type="entry name" value="Rev_trsase/Diguanyl_cyclase"/>
</dbReference>
<dbReference type="Proteomes" id="UP000069940">
    <property type="component" value="Unassembled WGS sequence"/>
</dbReference>
<organism evidence="3 4">
    <name type="scientific">Aedes albopictus</name>
    <name type="common">Asian tiger mosquito</name>
    <name type="synonym">Stegomyia albopicta</name>
    <dbReference type="NCBI Taxonomy" id="7160"/>
    <lineage>
        <taxon>Eukaryota</taxon>
        <taxon>Metazoa</taxon>
        <taxon>Ecdysozoa</taxon>
        <taxon>Arthropoda</taxon>
        <taxon>Hexapoda</taxon>
        <taxon>Insecta</taxon>
        <taxon>Pterygota</taxon>
        <taxon>Neoptera</taxon>
        <taxon>Endopterygota</taxon>
        <taxon>Diptera</taxon>
        <taxon>Nematocera</taxon>
        <taxon>Culicoidea</taxon>
        <taxon>Culicidae</taxon>
        <taxon>Culicinae</taxon>
        <taxon>Aedini</taxon>
        <taxon>Aedes</taxon>
        <taxon>Stegomyia</taxon>
    </lineage>
</organism>
<dbReference type="InterPro" id="IPR005312">
    <property type="entry name" value="DUF1759"/>
</dbReference>
<dbReference type="Gene3D" id="3.30.420.10">
    <property type="entry name" value="Ribonuclease H-like superfamily/Ribonuclease H"/>
    <property type="match status" value="1"/>
</dbReference>
<dbReference type="EnsemblMetazoa" id="AALFPA23_024945.R37182">
    <property type="protein sequence ID" value="AALFPA23_024945.P37182"/>
    <property type="gene ID" value="AALFPA23_024945"/>
</dbReference>
<dbReference type="InterPro" id="IPR040676">
    <property type="entry name" value="DUF5641"/>
</dbReference>
<name>A0ABM2A6J1_AEDAL</name>
<dbReference type="InterPro" id="IPR043502">
    <property type="entry name" value="DNA/RNA_pol_sf"/>
</dbReference>
<dbReference type="Pfam" id="PF18701">
    <property type="entry name" value="DUF5641"/>
    <property type="match status" value="1"/>
</dbReference>
<dbReference type="InterPro" id="IPR041588">
    <property type="entry name" value="Integrase_H2C2"/>
</dbReference>
<dbReference type="RefSeq" id="XP_062709922.1">
    <property type="nucleotide sequence ID" value="XM_062853938.1"/>
</dbReference>